<evidence type="ECO:0000313" key="3">
    <source>
        <dbReference type="Proteomes" id="UP001055439"/>
    </source>
</evidence>
<sequence>MRARDLPLADLFHQAILFNRRPFLLPSPNLSTVGKVQSKPSSSAGNASSFGVKPSSSSRTPGTVHLGSRALSASLSIDRPPSAPLVEANGPGAGGRGRDFCGCGFSGGACCWFFLSCGGPSSLRGQFLHVFPWRPKFNPLTETLKSSPVWIHLPKECGSELPLSVFTVGASAISLRVAALSWRIGSPVLRQWLACLATEVPPLGERCTIDPWTRHEPTGGPGFVLRGRRSFRCQSDASLSCET</sequence>
<evidence type="ECO:0000313" key="2">
    <source>
        <dbReference type="EMBL" id="URE11483.1"/>
    </source>
</evidence>
<dbReference type="EMBL" id="CP097508">
    <property type="protein sequence ID" value="URE11483.1"/>
    <property type="molecule type" value="Genomic_DNA"/>
</dbReference>
<reference evidence="2" key="1">
    <citation type="submission" date="2022-05" db="EMBL/GenBank/DDBJ databases">
        <title>The Musa troglodytarum L. genome provides insights into the mechanism of non-climacteric behaviour and enrichment of carotenoids.</title>
        <authorList>
            <person name="Wang J."/>
        </authorList>
    </citation>
    <scope>NUCLEOTIDE SEQUENCE</scope>
    <source>
        <tissue evidence="2">Leaf</tissue>
    </source>
</reference>
<protein>
    <submittedName>
        <fullName evidence="2">Uncharacterized protein</fullName>
    </submittedName>
</protein>
<accession>A0A9E7K979</accession>
<organism evidence="2 3">
    <name type="scientific">Musa troglodytarum</name>
    <name type="common">fe'i banana</name>
    <dbReference type="NCBI Taxonomy" id="320322"/>
    <lineage>
        <taxon>Eukaryota</taxon>
        <taxon>Viridiplantae</taxon>
        <taxon>Streptophyta</taxon>
        <taxon>Embryophyta</taxon>
        <taxon>Tracheophyta</taxon>
        <taxon>Spermatophyta</taxon>
        <taxon>Magnoliopsida</taxon>
        <taxon>Liliopsida</taxon>
        <taxon>Zingiberales</taxon>
        <taxon>Musaceae</taxon>
        <taxon>Musa</taxon>
    </lineage>
</organism>
<dbReference type="OrthoDB" id="1102891at2759"/>
<proteinExistence type="predicted"/>
<dbReference type="Proteomes" id="UP001055439">
    <property type="component" value="Chromosome 6"/>
</dbReference>
<feature type="region of interest" description="Disordered" evidence="1">
    <location>
        <begin position="34"/>
        <end position="63"/>
    </location>
</feature>
<evidence type="ECO:0000256" key="1">
    <source>
        <dbReference type="SAM" id="MobiDB-lite"/>
    </source>
</evidence>
<dbReference type="AlphaFoldDB" id="A0A9E7K979"/>
<name>A0A9E7K979_9LILI</name>
<keyword evidence="3" id="KW-1185">Reference proteome</keyword>
<gene>
    <name evidence="2" type="ORF">MUK42_07050</name>
</gene>
<feature type="compositionally biased region" description="Low complexity" evidence="1">
    <location>
        <begin position="38"/>
        <end position="49"/>
    </location>
</feature>